<feature type="compositionally biased region" description="Gly residues" evidence="1">
    <location>
        <begin position="49"/>
        <end position="59"/>
    </location>
</feature>
<accession>A0A2I0KG98</accession>
<proteinExistence type="predicted"/>
<gene>
    <name evidence="2" type="ORF">CRG98_012105</name>
</gene>
<dbReference type="EMBL" id="PGOL01000597">
    <property type="protein sequence ID" value="PKI67521.1"/>
    <property type="molecule type" value="Genomic_DNA"/>
</dbReference>
<evidence type="ECO:0000313" key="3">
    <source>
        <dbReference type="Proteomes" id="UP000233551"/>
    </source>
</evidence>
<protein>
    <submittedName>
        <fullName evidence="2">Uncharacterized protein</fullName>
    </submittedName>
</protein>
<organism evidence="2 3">
    <name type="scientific">Punica granatum</name>
    <name type="common">Pomegranate</name>
    <dbReference type="NCBI Taxonomy" id="22663"/>
    <lineage>
        <taxon>Eukaryota</taxon>
        <taxon>Viridiplantae</taxon>
        <taxon>Streptophyta</taxon>
        <taxon>Embryophyta</taxon>
        <taxon>Tracheophyta</taxon>
        <taxon>Spermatophyta</taxon>
        <taxon>Magnoliopsida</taxon>
        <taxon>eudicotyledons</taxon>
        <taxon>Gunneridae</taxon>
        <taxon>Pentapetalae</taxon>
        <taxon>rosids</taxon>
        <taxon>malvids</taxon>
        <taxon>Myrtales</taxon>
        <taxon>Lythraceae</taxon>
        <taxon>Punica</taxon>
    </lineage>
</organism>
<feature type="region of interest" description="Disordered" evidence="1">
    <location>
        <begin position="44"/>
        <end position="101"/>
    </location>
</feature>
<name>A0A2I0KG98_PUNGR</name>
<dbReference type="Proteomes" id="UP000233551">
    <property type="component" value="Unassembled WGS sequence"/>
</dbReference>
<feature type="compositionally biased region" description="Polar residues" evidence="1">
    <location>
        <begin position="89"/>
        <end position="101"/>
    </location>
</feature>
<sequence>MQNLHTRISSRQGTNVRSYTMWLGSVHLPGDARWTLVRRSRHLPFLRPGGRGPAQGAGGRVRPDQRTVKGSIDSQDGRENSRAPGRFSSYDSRTQSESSSS</sequence>
<comment type="caution">
    <text evidence="2">The sequence shown here is derived from an EMBL/GenBank/DDBJ whole genome shotgun (WGS) entry which is preliminary data.</text>
</comment>
<evidence type="ECO:0000313" key="2">
    <source>
        <dbReference type="EMBL" id="PKI67521.1"/>
    </source>
</evidence>
<dbReference type="AlphaFoldDB" id="A0A2I0KG98"/>
<evidence type="ECO:0000256" key="1">
    <source>
        <dbReference type="SAM" id="MobiDB-lite"/>
    </source>
</evidence>
<keyword evidence="3" id="KW-1185">Reference proteome</keyword>
<reference evidence="2 3" key="1">
    <citation type="submission" date="2017-11" db="EMBL/GenBank/DDBJ databases">
        <title>De-novo sequencing of pomegranate (Punica granatum L.) genome.</title>
        <authorList>
            <person name="Akparov Z."/>
            <person name="Amiraslanov A."/>
            <person name="Hajiyeva S."/>
            <person name="Abbasov M."/>
            <person name="Kaur K."/>
            <person name="Hamwieh A."/>
            <person name="Solovyev V."/>
            <person name="Salamov A."/>
            <person name="Braich B."/>
            <person name="Kosarev P."/>
            <person name="Mahmoud A."/>
            <person name="Hajiyev E."/>
            <person name="Babayeva S."/>
            <person name="Izzatullayeva V."/>
            <person name="Mammadov A."/>
            <person name="Mammadov A."/>
            <person name="Sharifova S."/>
            <person name="Ojaghi J."/>
            <person name="Eynullazada K."/>
            <person name="Bayramov B."/>
            <person name="Abdulazimova A."/>
            <person name="Shahmuradov I."/>
        </authorList>
    </citation>
    <scope>NUCLEOTIDE SEQUENCE [LARGE SCALE GENOMIC DNA]</scope>
    <source>
        <strain evidence="3">cv. AG2017</strain>
        <tissue evidence="2">Leaf</tissue>
    </source>
</reference>